<accession>A0ABR6Z264</accession>
<sequence>MNVKYAKIFSPIKIGNMLVKNRIETSPAAPRLASPEGLVTPELIEWTRELAKGGAGIVTVGISMVTPPFGHMNGFCVNIGDDNVVPGLAVLADTVHRYGAKASIELAGFAMGHELPEEGKSPIDMMSQEDIDNWISLFANAAERAMKAGMDMVLIHGGHGILVSNFFSPLFNHRTDKYGGSLENRARFACELFAAIRRKVGRKLAIEFRLSAAELVPGGVELEETIAFIKIIQDQIDLVHVSAGMLLDDAMVPITTQPTYFKRGYNAHYAASIKKAPGITVPVTTVGSIDLDLAAEIIENDEADICAMIRTVIADPGSVNKARTGKEAEIRPCIRCVLCLNRTHGMEPLRVACAVNPKAGRECELKDTPKLADQPKKVVIIGGGPAGLEAARTAGDRGHQVVLFEKSDSLGGTLRLAVAPDFKADLKNYLNWSIRMTSRHPNVQIRLATAATTENILAETPDTLIIAVGSESNIPPIPGLTGDDVVWVGDVESGSASVGQDVIIAGGGLTGCETALDLARKGKNVTIIEMVSEQQMLALSPIPMTALLQLLKKENVTILAEHKLEKVKDHTVLLSCAEAQKELAFDTLILSLGVKPKLLEVSKFANLIDDVFCIGDCTTSQGTLYTATTAGYNAGMDI</sequence>
<evidence type="ECO:0000256" key="6">
    <source>
        <dbReference type="ARBA" id="ARBA00022723"/>
    </source>
</evidence>
<evidence type="ECO:0000256" key="9">
    <source>
        <dbReference type="ARBA" id="ARBA00023014"/>
    </source>
</evidence>
<dbReference type="CDD" id="cd02803">
    <property type="entry name" value="OYE_like_FMN_family"/>
    <property type="match status" value="1"/>
</dbReference>
<dbReference type="SUPFAM" id="SSF51395">
    <property type="entry name" value="FMN-linked oxidoreductases"/>
    <property type="match status" value="1"/>
</dbReference>
<evidence type="ECO:0000313" key="12">
    <source>
        <dbReference type="EMBL" id="MBC3901584.1"/>
    </source>
</evidence>
<proteinExistence type="inferred from homology"/>
<dbReference type="InterPro" id="IPR001155">
    <property type="entry name" value="OxRdtase_FMN_N"/>
</dbReference>
<dbReference type="InterPro" id="IPR036188">
    <property type="entry name" value="FAD/NAD-bd_sf"/>
</dbReference>
<protein>
    <submittedName>
        <fullName evidence="12">FAD-binding protein</fullName>
    </submittedName>
</protein>
<dbReference type="Pfam" id="PF00724">
    <property type="entry name" value="Oxidored_FMN"/>
    <property type="match status" value="1"/>
</dbReference>
<dbReference type="InterPro" id="IPR051793">
    <property type="entry name" value="NADH:flavin_oxidoreductase"/>
</dbReference>
<dbReference type="SUPFAM" id="SSF51905">
    <property type="entry name" value="FAD/NAD(P)-binding domain"/>
    <property type="match status" value="1"/>
</dbReference>
<dbReference type="EMBL" id="WJBE01000033">
    <property type="protein sequence ID" value="MBC3901584.1"/>
    <property type="molecule type" value="Genomic_DNA"/>
</dbReference>
<keyword evidence="5" id="KW-0288">FMN</keyword>
<evidence type="ECO:0000256" key="7">
    <source>
        <dbReference type="ARBA" id="ARBA00023002"/>
    </source>
</evidence>
<evidence type="ECO:0000259" key="10">
    <source>
        <dbReference type="Pfam" id="PF00724"/>
    </source>
</evidence>
<evidence type="ECO:0000256" key="4">
    <source>
        <dbReference type="ARBA" id="ARBA00022630"/>
    </source>
</evidence>
<keyword evidence="8" id="KW-0408">Iron</keyword>
<keyword evidence="4" id="KW-0285">Flavoprotein</keyword>
<dbReference type="Gene3D" id="3.20.20.70">
    <property type="entry name" value="Aldolase class I"/>
    <property type="match status" value="1"/>
</dbReference>
<evidence type="ECO:0000256" key="1">
    <source>
        <dbReference type="ARBA" id="ARBA00001917"/>
    </source>
</evidence>
<organism evidence="12 13">
    <name type="scientific">Acetobacterium malicum</name>
    <dbReference type="NCBI Taxonomy" id="52692"/>
    <lineage>
        <taxon>Bacteria</taxon>
        <taxon>Bacillati</taxon>
        <taxon>Bacillota</taxon>
        <taxon>Clostridia</taxon>
        <taxon>Eubacteriales</taxon>
        <taxon>Eubacteriaceae</taxon>
        <taxon>Acetobacterium</taxon>
    </lineage>
</organism>
<evidence type="ECO:0000259" key="11">
    <source>
        <dbReference type="Pfam" id="PF07992"/>
    </source>
</evidence>
<reference evidence="12 13" key="1">
    <citation type="journal article" date="2020" name="mSystems">
        <title>Defining Genomic and Predicted Metabolic Features of the Acetobacterium Genus.</title>
        <authorList>
            <person name="Ross D.E."/>
            <person name="Marshall C.W."/>
            <person name="Gulliver D."/>
            <person name="May H.D."/>
            <person name="Norman R.S."/>
        </authorList>
    </citation>
    <scope>NUCLEOTIDE SEQUENCE [LARGE SCALE GENOMIC DNA]</scope>
    <source>
        <strain evidence="12 13">DSM 4132</strain>
    </source>
</reference>
<evidence type="ECO:0000313" key="13">
    <source>
        <dbReference type="Proteomes" id="UP000622405"/>
    </source>
</evidence>
<dbReference type="Gene3D" id="3.50.50.60">
    <property type="entry name" value="FAD/NAD(P)-binding domain"/>
    <property type="match status" value="1"/>
</dbReference>
<dbReference type="PANTHER" id="PTHR42917:SF2">
    <property type="entry name" value="2,4-DIENOYL-COA REDUCTASE [(2E)-ENOYL-COA-PRODUCING]"/>
    <property type="match status" value="1"/>
</dbReference>
<keyword evidence="13" id="KW-1185">Reference proteome</keyword>
<dbReference type="PANTHER" id="PTHR42917">
    <property type="entry name" value="2,4-DIENOYL-COA REDUCTASE"/>
    <property type="match status" value="1"/>
</dbReference>
<evidence type="ECO:0000256" key="2">
    <source>
        <dbReference type="ARBA" id="ARBA00001966"/>
    </source>
</evidence>
<comment type="similarity">
    <text evidence="3">In the N-terminal section; belongs to the NADH:flavin oxidoreductase/NADH oxidase family.</text>
</comment>
<dbReference type="PRINTS" id="PR00469">
    <property type="entry name" value="PNDRDTASEII"/>
</dbReference>
<dbReference type="Pfam" id="PF07992">
    <property type="entry name" value="Pyr_redox_2"/>
    <property type="match status" value="1"/>
</dbReference>
<dbReference type="InterPro" id="IPR023753">
    <property type="entry name" value="FAD/NAD-binding_dom"/>
</dbReference>
<comment type="caution">
    <text evidence="12">The sequence shown here is derived from an EMBL/GenBank/DDBJ whole genome shotgun (WGS) entry which is preliminary data.</text>
</comment>
<keyword evidence="9" id="KW-0411">Iron-sulfur</keyword>
<name>A0ABR6Z264_9FIRM</name>
<dbReference type="InterPro" id="IPR013785">
    <property type="entry name" value="Aldolase_TIM"/>
</dbReference>
<dbReference type="RefSeq" id="WP_186895615.1">
    <property type="nucleotide sequence ID" value="NZ_WJBE01000033.1"/>
</dbReference>
<feature type="domain" description="FAD/NAD(P)-binding" evidence="11">
    <location>
        <begin position="376"/>
        <end position="630"/>
    </location>
</feature>
<keyword evidence="6" id="KW-0479">Metal-binding</keyword>
<dbReference type="Proteomes" id="UP000622405">
    <property type="component" value="Unassembled WGS sequence"/>
</dbReference>
<dbReference type="PRINTS" id="PR00368">
    <property type="entry name" value="FADPNR"/>
</dbReference>
<feature type="domain" description="NADH:flavin oxidoreductase/NADH oxidase N-terminal" evidence="10">
    <location>
        <begin position="7"/>
        <end position="327"/>
    </location>
</feature>
<dbReference type="Gene3D" id="3.40.50.720">
    <property type="entry name" value="NAD(P)-binding Rossmann-like Domain"/>
    <property type="match status" value="1"/>
</dbReference>
<evidence type="ECO:0000256" key="3">
    <source>
        <dbReference type="ARBA" id="ARBA00011048"/>
    </source>
</evidence>
<evidence type="ECO:0000256" key="5">
    <source>
        <dbReference type="ARBA" id="ARBA00022643"/>
    </source>
</evidence>
<evidence type="ECO:0000256" key="8">
    <source>
        <dbReference type="ARBA" id="ARBA00023004"/>
    </source>
</evidence>
<comment type="cofactor">
    <cofactor evidence="2">
        <name>[4Fe-4S] cluster</name>
        <dbReference type="ChEBI" id="CHEBI:49883"/>
    </cofactor>
</comment>
<keyword evidence="7" id="KW-0560">Oxidoreductase</keyword>
<comment type="cofactor">
    <cofactor evidence="1">
        <name>FMN</name>
        <dbReference type="ChEBI" id="CHEBI:58210"/>
    </cofactor>
</comment>
<gene>
    <name evidence="12" type="ORF">GH811_18450</name>
</gene>